<protein>
    <recommendedName>
        <fullName evidence="4 12">UDP-3-O-acyl-N-acetylglucosamine deacetylase</fullName>
        <shortName evidence="12">UDP-3-O-acyl-GlcNAc deacetylase</shortName>
        <ecNumber evidence="4 12">3.5.1.108</ecNumber>
    </recommendedName>
    <alternativeName>
        <fullName evidence="12">UDP-3-O-[R-3-hydroxymyristoyl]-N-acetylglucosamine deacetylase</fullName>
    </alternativeName>
</protein>
<dbReference type="Proteomes" id="UP000295565">
    <property type="component" value="Unassembled WGS sequence"/>
</dbReference>
<keyword evidence="8 12" id="KW-0378">Hydrolase</keyword>
<comment type="cofactor">
    <cofactor evidence="1 12">
        <name>Zn(2+)</name>
        <dbReference type="ChEBI" id="CHEBI:29105"/>
    </cofactor>
</comment>
<dbReference type="Gene3D" id="3.30.1700.10">
    <property type="entry name" value="lpxc deacetylase, domain 2"/>
    <property type="match status" value="1"/>
</dbReference>
<name>A0A4R1K4M9_9GAMM</name>
<evidence type="ECO:0000256" key="6">
    <source>
        <dbReference type="ARBA" id="ARBA00022556"/>
    </source>
</evidence>
<keyword evidence="10 12" id="KW-0443">Lipid metabolism</keyword>
<feature type="binding site" evidence="12">
    <location>
        <position position="81"/>
    </location>
    <ligand>
        <name>Zn(2+)</name>
        <dbReference type="ChEBI" id="CHEBI:29105"/>
    </ligand>
</feature>
<keyword evidence="6 12" id="KW-0441">Lipid A biosynthesis</keyword>
<sequence length="309" mass="33958">MPMIKQRTLAKPVHATGIGLHSGNKVTIALNPAPVNTGIVFRRVDLDPVVSIPASADLVQDTVLCTGLVDERGNRIATIEHLLSAVAALGLDNLVIEVDAPEIPIMDGSSSPFVFLLQSAGIEQQNALKKFIRVKETVRVEAEEGKWAELRPNPAGFKIDFAIDFEHPAISGRNQSISMEFDSVKFVKELSRARTFCFLRDVEFMQAHNLALGGSLENAIVLDEYRIINDEGLRYEDEFVRHKVLDAIGDLCLTGHSILGHLCAYKAGHALNNMLARELLATPQAYEIVTFDDEAAEVPLTYSQPLQAF</sequence>
<dbReference type="PANTHER" id="PTHR33694:SF1">
    <property type="entry name" value="UDP-3-O-ACYL-N-ACETYLGLUCOSAMINE DEACETYLASE 1, MITOCHONDRIAL-RELATED"/>
    <property type="match status" value="1"/>
</dbReference>
<comment type="catalytic activity">
    <reaction evidence="11 12">
        <text>a UDP-3-O-[(3R)-3-hydroxyacyl]-N-acetyl-alpha-D-glucosamine + H2O = a UDP-3-O-[(3R)-3-hydroxyacyl]-alpha-D-glucosamine + acetate</text>
        <dbReference type="Rhea" id="RHEA:67816"/>
        <dbReference type="ChEBI" id="CHEBI:15377"/>
        <dbReference type="ChEBI" id="CHEBI:30089"/>
        <dbReference type="ChEBI" id="CHEBI:137740"/>
        <dbReference type="ChEBI" id="CHEBI:173225"/>
        <dbReference type="EC" id="3.5.1.108"/>
    </reaction>
</comment>
<comment type="pathway">
    <text evidence="3 12">Glycolipid biosynthesis; lipid IV(A) biosynthesis; lipid IV(A) from (3R)-3-hydroxytetradecanoyl-[acyl-carrier-protein] and UDP-N-acetyl-alpha-D-glucosamine: step 2/6.</text>
</comment>
<evidence type="ECO:0000256" key="7">
    <source>
        <dbReference type="ARBA" id="ARBA00022723"/>
    </source>
</evidence>
<evidence type="ECO:0000256" key="8">
    <source>
        <dbReference type="ARBA" id="ARBA00022801"/>
    </source>
</evidence>
<comment type="caution">
    <text evidence="13">The sequence shown here is derived from an EMBL/GenBank/DDBJ whole genome shotgun (WGS) entry which is preliminary data.</text>
</comment>
<feature type="active site" description="Proton donor" evidence="12">
    <location>
        <position position="269"/>
    </location>
</feature>
<evidence type="ECO:0000256" key="4">
    <source>
        <dbReference type="ARBA" id="ARBA00012745"/>
    </source>
</evidence>
<keyword evidence="5 12" id="KW-0444">Lipid biosynthesis</keyword>
<accession>A0A4R1K4M9</accession>
<feature type="binding site" evidence="12">
    <location>
        <position position="242"/>
    </location>
    <ligand>
        <name>Zn(2+)</name>
        <dbReference type="ChEBI" id="CHEBI:29105"/>
    </ligand>
</feature>
<comment type="similarity">
    <text evidence="12">Belongs to the LpxC family.</text>
</comment>
<dbReference type="UniPathway" id="UPA00359">
    <property type="reaction ID" value="UER00478"/>
</dbReference>
<dbReference type="InterPro" id="IPR015870">
    <property type="entry name" value="UDP-acyl_N-AcGlcN_deAcase_N"/>
</dbReference>
<dbReference type="EC" id="3.5.1.108" evidence="4 12"/>
<dbReference type="SUPFAM" id="SSF54211">
    <property type="entry name" value="Ribosomal protein S5 domain 2-like"/>
    <property type="match status" value="2"/>
</dbReference>
<gene>
    <name evidence="12" type="primary">lpxC</name>
    <name evidence="13" type="ORF">EV690_1673</name>
</gene>
<evidence type="ECO:0000313" key="14">
    <source>
        <dbReference type="Proteomes" id="UP000295565"/>
    </source>
</evidence>
<proteinExistence type="inferred from homology"/>
<dbReference type="Gene3D" id="3.30.230.20">
    <property type="entry name" value="lpxc deacetylase, domain 1"/>
    <property type="match status" value="1"/>
</dbReference>
<evidence type="ECO:0000256" key="9">
    <source>
        <dbReference type="ARBA" id="ARBA00022833"/>
    </source>
</evidence>
<dbReference type="EMBL" id="SMGD01000012">
    <property type="protein sequence ID" value="TCK57969.1"/>
    <property type="molecule type" value="Genomic_DNA"/>
</dbReference>
<dbReference type="GO" id="GO:0046872">
    <property type="term" value="F:metal ion binding"/>
    <property type="evidence" value="ECO:0007669"/>
    <property type="project" value="UniProtKB-KW"/>
</dbReference>
<organism evidence="13 14">
    <name type="scientific">Celerinatantimonas diazotrophica</name>
    <dbReference type="NCBI Taxonomy" id="412034"/>
    <lineage>
        <taxon>Bacteria</taxon>
        <taxon>Pseudomonadati</taxon>
        <taxon>Pseudomonadota</taxon>
        <taxon>Gammaproteobacteria</taxon>
        <taxon>Celerinatantimonadaceae</taxon>
        <taxon>Celerinatantimonas</taxon>
    </lineage>
</organism>
<evidence type="ECO:0000256" key="10">
    <source>
        <dbReference type="ARBA" id="ARBA00023098"/>
    </source>
</evidence>
<reference evidence="13 14" key="1">
    <citation type="submission" date="2019-03" db="EMBL/GenBank/DDBJ databases">
        <title>Genomic Encyclopedia of Type Strains, Phase IV (KMG-IV): sequencing the most valuable type-strain genomes for metagenomic binning, comparative biology and taxonomic classification.</title>
        <authorList>
            <person name="Goeker M."/>
        </authorList>
    </citation>
    <scope>NUCLEOTIDE SEQUENCE [LARGE SCALE GENOMIC DNA]</scope>
    <source>
        <strain evidence="13 14">DSM 18577</strain>
    </source>
</reference>
<dbReference type="PANTHER" id="PTHR33694">
    <property type="entry name" value="UDP-3-O-ACYL-N-ACETYLGLUCOSAMINE DEACETYLASE 1, MITOCHONDRIAL-RELATED"/>
    <property type="match status" value="1"/>
</dbReference>
<dbReference type="GO" id="GO:0103117">
    <property type="term" value="F:UDP-3-O-acyl-N-acetylglucosamine deacetylase activity"/>
    <property type="evidence" value="ECO:0007669"/>
    <property type="project" value="UniProtKB-UniRule"/>
</dbReference>
<evidence type="ECO:0000256" key="2">
    <source>
        <dbReference type="ARBA" id="ARBA00002923"/>
    </source>
</evidence>
<dbReference type="Pfam" id="PF03331">
    <property type="entry name" value="LpxC"/>
    <property type="match status" value="1"/>
</dbReference>
<dbReference type="InterPro" id="IPR011334">
    <property type="entry name" value="UDP-acyl_GlcNac_deAcase_C"/>
</dbReference>
<evidence type="ECO:0000256" key="1">
    <source>
        <dbReference type="ARBA" id="ARBA00001947"/>
    </source>
</evidence>
<keyword evidence="7 12" id="KW-0479">Metal-binding</keyword>
<feature type="binding site" evidence="12">
    <location>
        <position position="246"/>
    </location>
    <ligand>
        <name>Zn(2+)</name>
        <dbReference type="ChEBI" id="CHEBI:29105"/>
    </ligand>
</feature>
<dbReference type="AlphaFoldDB" id="A0A4R1K4M9"/>
<dbReference type="HAMAP" id="MF_00388">
    <property type="entry name" value="LpxC"/>
    <property type="match status" value="1"/>
</dbReference>
<comment type="function">
    <text evidence="2 12">Catalyzes the hydrolysis of UDP-3-O-myristoyl-N-acetylglucosamine to form UDP-3-O-myristoylglucosamine and acetate, the committed step in lipid A biosynthesis.</text>
</comment>
<dbReference type="NCBIfam" id="TIGR00325">
    <property type="entry name" value="lpxC"/>
    <property type="match status" value="1"/>
</dbReference>
<keyword evidence="9 12" id="KW-0862">Zinc</keyword>
<evidence type="ECO:0000313" key="13">
    <source>
        <dbReference type="EMBL" id="TCK57969.1"/>
    </source>
</evidence>
<evidence type="ECO:0000256" key="3">
    <source>
        <dbReference type="ARBA" id="ARBA00005002"/>
    </source>
</evidence>
<evidence type="ECO:0000256" key="12">
    <source>
        <dbReference type="HAMAP-Rule" id="MF_00388"/>
    </source>
</evidence>
<dbReference type="InterPro" id="IPR004463">
    <property type="entry name" value="UDP-acyl_GlcNac_deAcase"/>
</dbReference>
<dbReference type="GO" id="GO:0009245">
    <property type="term" value="P:lipid A biosynthetic process"/>
    <property type="evidence" value="ECO:0007669"/>
    <property type="project" value="UniProtKB-UniRule"/>
</dbReference>
<evidence type="ECO:0000256" key="11">
    <source>
        <dbReference type="ARBA" id="ARBA00024535"/>
    </source>
</evidence>
<keyword evidence="14" id="KW-1185">Reference proteome</keyword>
<evidence type="ECO:0000256" key="5">
    <source>
        <dbReference type="ARBA" id="ARBA00022516"/>
    </source>
</evidence>
<dbReference type="GO" id="GO:0016020">
    <property type="term" value="C:membrane"/>
    <property type="evidence" value="ECO:0007669"/>
    <property type="project" value="GOC"/>
</dbReference>
<dbReference type="InterPro" id="IPR020568">
    <property type="entry name" value="Ribosomal_Su5_D2-typ_SF"/>
</dbReference>